<protein>
    <recommendedName>
        <fullName evidence="15">Beta-lactamase-like protein 2 homolog</fullName>
        <ecNumber evidence="4">4.6.1.16</ecNumber>
    </recommendedName>
    <alternativeName>
        <fullName evidence="10">4'-phosphopantetheinyl transferase</fullName>
    </alternativeName>
    <alternativeName>
        <fullName evidence="11">Alpha-aminoadipic semialdehyde dehydrogenase-phosphopantetheinyl transferase</fullName>
    </alternativeName>
    <alternativeName>
        <fullName evidence="5">L-aminoadipate-semialdehyde dehydrogenase-phosphopantetheinyl transferase</fullName>
    </alternativeName>
</protein>
<dbReference type="OrthoDB" id="17458at2759"/>
<feature type="compositionally biased region" description="Acidic residues" evidence="16">
    <location>
        <begin position="115"/>
        <end position="136"/>
    </location>
</feature>
<feature type="domain" description="Metallo-beta-lactamase" evidence="17">
    <location>
        <begin position="312"/>
        <end position="485"/>
    </location>
</feature>
<dbReference type="GO" id="GO:0006388">
    <property type="term" value="P:tRNA splicing, via endonucleolytic cleavage and ligation"/>
    <property type="evidence" value="ECO:0007669"/>
    <property type="project" value="InterPro"/>
</dbReference>
<dbReference type="EC" id="4.6.1.16" evidence="4"/>
<comment type="similarity">
    <text evidence="1">Belongs to the P-Pant transferase superfamily. AcpS family.</text>
</comment>
<dbReference type="Gene3D" id="3.60.15.10">
    <property type="entry name" value="Ribonuclease Z/Hydroxyacylglutathione hydrolase-like"/>
    <property type="match status" value="1"/>
</dbReference>
<dbReference type="SUPFAM" id="SSF53032">
    <property type="entry name" value="tRNA-intron endonuclease catalytic domain-like"/>
    <property type="match status" value="1"/>
</dbReference>
<dbReference type="InterPro" id="IPR041516">
    <property type="entry name" value="LACTB2_WH"/>
</dbReference>
<dbReference type="Gene3D" id="3.40.1350.10">
    <property type="match status" value="1"/>
</dbReference>
<dbReference type="GO" id="GO:0005634">
    <property type="term" value="C:nucleus"/>
    <property type="evidence" value="ECO:0007669"/>
    <property type="project" value="UniProtKB-ARBA"/>
</dbReference>
<evidence type="ECO:0000256" key="10">
    <source>
        <dbReference type="ARBA" id="ARBA00030484"/>
    </source>
</evidence>
<evidence type="ECO:0000256" key="13">
    <source>
        <dbReference type="ARBA" id="ARBA00048641"/>
    </source>
</evidence>
<evidence type="ECO:0000256" key="7">
    <source>
        <dbReference type="ARBA" id="ARBA00022723"/>
    </source>
</evidence>
<dbReference type="EMBL" id="HG805889">
    <property type="protein sequence ID" value="CDW54295.1"/>
    <property type="molecule type" value="Genomic_DNA"/>
</dbReference>
<proteinExistence type="inferred from homology"/>
<dbReference type="GO" id="GO:0003676">
    <property type="term" value="F:nucleic acid binding"/>
    <property type="evidence" value="ECO:0007669"/>
    <property type="project" value="InterPro"/>
</dbReference>
<reference evidence="18" key="2">
    <citation type="submission" date="2014-03" db="EMBL/GenBank/DDBJ databases">
        <title>The whipworm genome and dual-species transcriptomics of an intimate host-pathogen interaction.</title>
        <authorList>
            <person name="Foth B.J."/>
            <person name="Tsai I.J."/>
            <person name="Reid A.J."/>
            <person name="Bancroft A.J."/>
            <person name="Nichol S."/>
            <person name="Tracey A."/>
            <person name="Holroyd N."/>
            <person name="Cotton J.A."/>
            <person name="Stanley E.J."/>
            <person name="Zarowiecki M."/>
            <person name="Liu J.Z."/>
            <person name="Huckvale T."/>
            <person name="Cooper P.J."/>
            <person name="Grencis R.K."/>
            <person name="Berriman M."/>
        </authorList>
    </citation>
    <scope>NUCLEOTIDE SEQUENCE [LARGE SCALE GENOMIC DNA]</scope>
</reference>
<comment type="catalytic activity">
    <reaction evidence="14">
        <text>apo-[ACP] + acetyl-CoA = acetyl-[ACP] + adenosine 3',5'-bisphosphate + H(+)</text>
        <dbReference type="Rhea" id="RHEA:46564"/>
        <dbReference type="Rhea" id="RHEA-COMP:9621"/>
        <dbReference type="Rhea" id="RHEA-COMP:9690"/>
        <dbReference type="ChEBI" id="CHEBI:15378"/>
        <dbReference type="ChEBI" id="CHEBI:29999"/>
        <dbReference type="ChEBI" id="CHEBI:57288"/>
        <dbReference type="ChEBI" id="CHEBI:58343"/>
        <dbReference type="ChEBI" id="CHEBI:78446"/>
    </reaction>
    <physiologicalReaction direction="left-to-right" evidence="14">
        <dbReference type="Rhea" id="RHEA:46565"/>
    </physiologicalReaction>
</comment>
<evidence type="ECO:0000313" key="18">
    <source>
        <dbReference type="EMBL" id="CDW54295.1"/>
    </source>
</evidence>
<evidence type="ECO:0000256" key="9">
    <source>
        <dbReference type="ARBA" id="ARBA00022833"/>
    </source>
</evidence>
<feature type="compositionally biased region" description="Low complexity" evidence="16">
    <location>
        <begin position="60"/>
        <end position="73"/>
    </location>
</feature>
<dbReference type="FunFam" id="3.90.470.20:FF:000003">
    <property type="entry name" value="L-aminoadipate-semialdehyde dehydrogenase-phosphopantetheinyl transferase"/>
    <property type="match status" value="1"/>
</dbReference>
<evidence type="ECO:0000256" key="3">
    <source>
        <dbReference type="ARBA" id="ARBA00008078"/>
    </source>
</evidence>
<evidence type="ECO:0000256" key="14">
    <source>
        <dbReference type="ARBA" id="ARBA00048794"/>
    </source>
</evidence>
<dbReference type="InterPro" id="IPR050662">
    <property type="entry name" value="Sec-metab_biosynth-thioest"/>
</dbReference>
<keyword evidence="9" id="KW-0862">Zinc</keyword>
<dbReference type="CDD" id="cd07722">
    <property type="entry name" value="LACTB2-like_MBL-fold"/>
    <property type="match status" value="1"/>
</dbReference>
<dbReference type="InterPro" id="IPR001279">
    <property type="entry name" value="Metallo-B-lactamas"/>
</dbReference>
<evidence type="ECO:0000256" key="16">
    <source>
        <dbReference type="SAM" id="MobiDB-lite"/>
    </source>
</evidence>
<organism evidence="18 19">
    <name type="scientific">Trichuris trichiura</name>
    <name type="common">Whipworm</name>
    <name type="synonym">Trichocephalus trichiurus</name>
    <dbReference type="NCBI Taxonomy" id="36087"/>
    <lineage>
        <taxon>Eukaryota</taxon>
        <taxon>Metazoa</taxon>
        <taxon>Ecdysozoa</taxon>
        <taxon>Nematoda</taxon>
        <taxon>Enoplea</taxon>
        <taxon>Dorylaimia</taxon>
        <taxon>Trichinellida</taxon>
        <taxon>Trichuridae</taxon>
        <taxon>Trichuris</taxon>
    </lineage>
</organism>
<dbReference type="Gene3D" id="3.90.470.20">
    <property type="entry name" value="4'-phosphopantetheinyl transferase domain"/>
    <property type="match status" value="2"/>
</dbReference>
<dbReference type="InterPro" id="IPR037143">
    <property type="entry name" value="4-PPantetheinyl_Trfase_dom_sf"/>
</dbReference>
<evidence type="ECO:0000256" key="15">
    <source>
        <dbReference type="ARBA" id="ARBA00069358"/>
    </source>
</evidence>
<comment type="catalytic activity">
    <reaction evidence="13">
        <text>apo-[ACP] + CoA = holo-[ACP] + adenosine 3',5'-bisphosphate + H(+)</text>
        <dbReference type="Rhea" id="RHEA:12068"/>
        <dbReference type="Rhea" id="RHEA-COMP:9685"/>
        <dbReference type="Rhea" id="RHEA-COMP:9690"/>
        <dbReference type="ChEBI" id="CHEBI:15378"/>
        <dbReference type="ChEBI" id="CHEBI:29999"/>
        <dbReference type="ChEBI" id="CHEBI:57287"/>
        <dbReference type="ChEBI" id="CHEBI:58343"/>
        <dbReference type="ChEBI" id="CHEBI:64479"/>
        <dbReference type="EC" id="2.7.8.7"/>
    </reaction>
    <physiologicalReaction direction="left-to-right" evidence="13">
        <dbReference type="Rhea" id="RHEA:12069"/>
    </physiologicalReaction>
</comment>
<keyword evidence="6" id="KW-0808">Transferase</keyword>
<evidence type="ECO:0000256" key="8">
    <source>
        <dbReference type="ARBA" id="ARBA00022801"/>
    </source>
</evidence>
<dbReference type="GO" id="GO:0000287">
    <property type="term" value="F:magnesium ion binding"/>
    <property type="evidence" value="ECO:0007669"/>
    <property type="project" value="InterPro"/>
</dbReference>
<evidence type="ECO:0000256" key="4">
    <source>
        <dbReference type="ARBA" id="ARBA00012573"/>
    </source>
</evidence>
<feature type="region of interest" description="Disordered" evidence="16">
    <location>
        <begin position="149"/>
        <end position="168"/>
    </location>
</feature>
<reference evidence="18" key="1">
    <citation type="submission" date="2014-01" db="EMBL/GenBank/DDBJ databases">
        <authorList>
            <person name="Aslett M."/>
        </authorList>
    </citation>
    <scope>NUCLEOTIDE SEQUENCE</scope>
</reference>
<dbReference type="Pfam" id="PF22624">
    <property type="entry name" value="AASDHPPT_N"/>
    <property type="match status" value="1"/>
</dbReference>
<evidence type="ECO:0000256" key="1">
    <source>
        <dbReference type="ARBA" id="ARBA00006195"/>
    </source>
</evidence>
<evidence type="ECO:0000313" key="19">
    <source>
        <dbReference type="Proteomes" id="UP000030665"/>
    </source>
</evidence>
<evidence type="ECO:0000256" key="6">
    <source>
        <dbReference type="ARBA" id="ARBA00022679"/>
    </source>
</evidence>
<comment type="similarity">
    <text evidence="3">Belongs to the tRNA-intron endonuclease family.</text>
</comment>
<dbReference type="SUPFAM" id="SSF56214">
    <property type="entry name" value="4'-phosphopantetheinyl transferase"/>
    <property type="match status" value="2"/>
</dbReference>
<comment type="catalytic activity">
    <reaction evidence="12">
        <text>pretRNA = a 3'-half-tRNA molecule with a 5'-OH end + a 5'-half-tRNA molecule with a 2',3'-cyclic phosphate end + an intron with a 2',3'-cyclic phosphate and a 5'-hydroxyl terminus.</text>
        <dbReference type="EC" id="4.6.1.16"/>
    </reaction>
</comment>
<dbReference type="GO" id="GO:0000213">
    <property type="term" value="F:tRNA-intron lyase activity"/>
    <property type="evidence" value="ECO:0007669"/>
    <property type="project" value="UniProtKB-EC"/>
</dbReference>
<dbReference type="Proteomes" id="UP000030665">
    <property type="component" value="Unassembled WGS sequence"/>
</dbReference>
<dbReference type="InterPro" id="IPR008278">
    <property type="entry name" value="4-PPantetheinyl_Trfase_dom"/>
</dbReference>
<dbReference type="Pfam" id="PF17778">
    <property type="entry name" value="WHD_BLACT"/>
    <property type="match status" value="1"/>
</dbReference>
<dbReference type="GO" id="GO:0016787">
    <property type="term" value="F:hydrolase activity"/>
    <property type="evidence" value="ECO:0007669"/>
    <property type="project" value="UniProtKB-KW"/>
</dbReference>
<dbReference type="InterPro" id="IPR036388">
    <property type="entry name" value="WH-like_DNA-bd_sf"/>
</dbReference>
<feature type="region of interest" description="Disordered" evidence="16">
    <location>
        <begin position="57"/>
        <end position="76"/>
    </location>
</feature>
<name>A0A077Z6J8_TRITR</name>
<gene>
    <name evidence="18" type="ORF">TTRE_0000256501</name>
</gene>
<dbReference type="InterPro" id="IPR055066">
    <property type="entry name" value="AASDHPPT_N"/>
</dbReference>
<dbReference type="InterPro" id="IPR036167">
    <property type="entry name" value="tRNA_intron_Endo_cat-like_sf"/>
</dbReference>
<dbReference type="AlphaFoldDB" id="A0A077Z6J8"/>
<dbReference type="Gene3D" id="1.10.10.10">
    <property type="entry name" value="Winged helix-like DNA-binding domain superfamily/Winged helix DNA-binding domain"/>
    <property type="match status" value="1"/>
</dbReference>
<dbReference type="Pfam" id="PF01974">
    <property type="entry name" value="tRNA_int_endo"/>
    <property type="match status" value="1"/>
</dbReference>
<dbReference type="InterPro" id="IPR036866">
    <property type="entry name" value="RibonucZ/Hydroxyglut_hydro"/>
</dbReference>
<dbReference type="GO" id="GO:0008897">
    <property type="term" value="F:holo-[acyl-carrier-protein] synthase activity"/>
    <property type="evidence" value="ECO:0007669"/>
    <property type="project" value="UniProtKB-EC"/>
</dbReference>
<keyword evidence="7" id="KW-0479">Metal-binding</keyword>
<sequence length="977" mass="109465">MSESPSLMSGDGKVFNQYAVNTSTPYGPQLPNYLRRSVAMACGPPGSLPLHMKASLTAPSMSTPSKSDQSSSSREVRIRNGTIKLSADLERKINYNVLCEFLETLKSITLNELSFSEEEEDGEQKEQEQDVEEENEADKIEMVTATKASTESVQVEEAHTDQKQVTPSQKAADMLSKAILQHQPISLNDFAFLIDQIDASINLDEQSIMQMFDLLIEKNGVASEYGELVKHCLQKETRKKGGKLSFGAFRTIIAYFRNLSKKQAHLILACCSSRTRDNLMTAAQKPLPYVALVSAAVLRLLGRNPGPFTLQGSNIYLVGTGKRRILVDTGVANDADYLNDLKQLIVNSNIEIFTIICTHWHLDHTGGVKDVLKVLQNIGQPKPSVMKYSITDKSEDVNWPETLKFEYEHLRDGQEVMTTGATLRVVHTPGHTSDHVALHFLEENSLFSGDCILGHGSTAVSNMKSYMSSLNRLKGLNPVKLYPGHGPVVEDGPDRILRYIAHRNEREQAVLAALQSSHSGLTAKQIVDMIYKNLSAEFHFAAERNVLTHLRKLQDSVDMVFMSVLPHLPLRIKPKRTWKSSCAHVVRSEHLSLKAVQGNLFGLVSGFGKLAVSAGSEEPPSCSNGRLSLFLEEEIDPDEFLELSKSMRPNFSSLYAVYFHFRSKNWIVAQGTNYGVDYVLYPNLPSIVHSSYLVVLKPSPTRKSRCPLVFRNLTCYSRLATTISKVSVIYHIGKMRRVKCECLRWTFHISSWNPTASNWKHSLECIQPIEVERIGAMQCKQDVLAAVAGRLMLRKAICFGTGLSWRELTLCREPNGKPCLSGNQHIQYAFNIAHHGDFVVLAAGAYGMCGVDIMRLQIPKVRKTVGEYLELMKSNFSPNEWATFWSPNLDDSGRLRLFYRYWCLKESYLKAVGEGIHCELSRLDFQLGKFAESTHIQTDTQLRIDGRTLDDVYFEESSISDDHVACVCYSVSCLCFV</sequence>
<dbReference type="SMART" id="SM00849">
    <property type="entry name" value="Lactamase_B"/>
    <property type="match status" value="1"/>
</dbReference>
<evidence type="ECO:0000256" key="2">
    <source>
        <dbReference type="ARBA" id="ARBA00006759"/>
    </source>
</evidence>
<dbReference type="CDD" id="cd22363">
    <property type="entry name" value="tRNA-intron_lyase_C"/>
    <property type="match status" value="1"/>
</dbReference>
<keyword evidence="19" id="KW-1185">Reference proteome</keyword>
<feature type="region of interest" description="Disordered" evidence="16">
    <location>
        <begin position="113"/>
        <end position="138"/>
    </location>
</feature>
<accession>A0A077Z6J8</accession>
<dbReference type="PANTHER" id="PTHR23131:SF0">
    <property type="entry name" value="ENDORIBONUCLEASE LACTB2"/>
    <property type="match status" value="1"/>
</dbReference>
<dbReference type="InterPro" id="IPR047921">
    <property type="entry name" value="LACTB2-like_MBL-fold"/>
</dbReference>
<dbReference type="Pfam" id="PF01648">
    <property type="entry name" value="ACPS"/>
    <property type="match status" value="1"/>
</dbReference>
<dbReference type="FunFam" id="3.60.15.10:FF:000017">
    <property type="entry name" value="Lactamase beta 2"/>
    <property type="match status" value="1"/>
</dbReference>
<evidence type="ECO:0000259" key="17">
    <source>
        <dbReference type="SMART" id="SM00849"/>
    </source>
</evidence>
<keyword evidence="8" id="KW-0378">Hydrolase</keyword>
<dbReference type="STRING" id="36087.A0A077Z6J8"/>
<dbReference type="Pfam" id="PF00753">
    <property type="entry name" value="Lactamase_B"/>
    <property type="match status" value="1"/>
</dbReference>
<dbReference type="SUPFAM" id="SSF56281">
    <property type="entry name" value="Metallo-hydrolase/oxidoreductase"/>
    <property type="match status" value="1"/>
</dbReference>
<evidence type="ECO:0000256" key="11">
    <source>
        <dbReference type="ARBA" id="ARBA00033443"/>
    </source>
</evidence>
<evidence type="ECO:0000256" key="5">
    <source>
        <dbReference type="ARBA" id="ARBA00016301"/>
    </source>
</evidence>
<dbReference type="InterPro" id="IPR011856">
    <property type="entry name" value="tRNA_endonuc-like_dom_sf"/>
</dbReference>
<evidence type="ECO:0000256" key="12">
    <source>
        <dbReference type="ARBA" id="ARBA00034031"/>
    </source>
</evidence>
<comment type="similarity">
    <text evidence="2">Belongs to the metallo-beta-lactamase superfamily. Glyoxalase II family.</text>
</comment>
<dbReference type="InterPro" id="IPR006677">
    <property type="entry name" value="tRNA_intron_Endonuc_cat-like"/>
</dbReference>
<dbReference type="PANTHER" id="PTHR23131">
    <property type="entry name" value="ENDORIBONUCLEASE LACTB2"/>
    <property type="match status" value="1"/>
</dbReference>